<reference evidence="1 2" key="1">
    <citation type="journal article" date="2023" name="bioRxiv">
        <title>Conserved and derived expression patterns and positive selection on dental genes reveal complex evolutionary context of ever-growing rodent molars.</title>
        <authorList>
            <person name="Calamari Z.T."/>
            <person name="Song A."/>
            <person name="Cohen E."/>
            <person name="Akter M."/>
            <person name="Roy R.D."/>
            <person name="Hallikas O."/>
            <person name="Christensen M.M."/>
            <person name="Li P."/>
            <person name="Marangoni P."/>
            <person name="Jernvall J."/>
            <person name="Klein O.D."/>
        </authorList>
    </citation>
    <scope>NUCLEOTIDE SEQUENCE [LARGE SCALE GENOMIC DNA]</scope>
    <source>
        <strain evidence="1">V071</strain>
    </source>
</reference>
<organism evidence="1 2">
    <name type="scientific">Myodes glareolus</name>
    <name type="common">Bank vole</name>
    <name type="synonym">Clethrionomys glareolus</name>
    <dbReference type="NCBI Taxonomy" id="447135"/>
    <lineage>
        <taxon>Eukaryota</taxon>
        <taxon>Metazoa</taxon>
        <taxon>Chordata</taxon>
        <taxon>Craniata</taxon>
        <taxon>Vertebrata</taxon>
        <taxon>Euteleostomi</taxon>
        <taxon>Mammalia</taxon>
        <taxon>Eutheria</taxon>
        <taxon>Euarchontoglires</taxon>
        <taxon>Glires</taxon>
        <taxon>Rodentia</taxon>
        <taxon>Myomorpha</taxon>
        <taxon>Muroidea</taxon>
        <taxon>Cricetidae</taxon>
        <taxon>Arvicolinae</taxon>
        <taxon>Myodes</taxon>
    </lineage>
</organism>
<protein>
    <submittedName>
        <fullName evidence="1">Uncharacterized protein</fullName>
    </submittedName>
</protein>
<evidence type="ECO:0000313" key="1">
    <source>
        <dbReference type="EMBL" id="KAK7815197.1"/>
    </source>
</evidence>
<proteinExistence type="predicted"/>
<gene>
    <name evidence="1" type="ORF">U0070_021160</name>
</gene>
<dbReference type="EMBL" id="JBBHLL010000115">
    <property type="protein sequence ID" value="KAK7815197.1"/>
    <property type="molecule type" value="Genomic_DNA"/>
</dbReference>
<dbReference type="AlphaFoldDB" id="A0AAW0ILD7"/>
<accession>A0AAW0ILD7</accession>
<name>A0AAW0ILD7_MYOGA</name>
<dbReference type="Proteomes" id="UP001488838">
    <property type="component" value="Unassembled WGS sequence"/>
</dbReference>
<keyword evidence="2" id="KW-1185">Reference proteome</keyword>
<comment type="caution">
    <text evidence="1">The sequence shown here is derived from an EMBL/GenBank/DDBJ whole genome shotgun (WGS) entry which is preliminary data.</text>
</comment>
<evidence type="ECO:0000313" key="2">
    <source>
        <dbReference type="Proteomes" id="UP001488838"/>
    </source>
</evidence>
<sequence>MNGHTWYSSDAPGDLNSGDAYRVDQQRLYGENFDEVQGMDMGVDGWMDGWIDGWMPEPLQGQTTEHDV</sequence>